<evidence type="ECO:0000313" key="1">
    <source>
        <dbReference type="EMBL" id="CRI32360.1"/>
    </source>
</evidence>
<organism evidence="1 2">
    <name type="scientific">Helicobacter ailurogastricus</name>
    <dbReference type="NCBI Taxonomy" id="1578720"/>
    <lineage>
        <taxon>Bacteria</taxon>
        <taxon>Pseudomonadati</taxon>
        <taxon>Campylobacterota</taxon>
        <taxon>Epsilonproteobacteria</taxon>
        <taxon>Campylobacterales</taxon>
        <taxon>Helicobacteraceae</taxon>
        <taxon>Helicobacter</taxon>
    </lineage>
</organism>
<dbReference type="EMBL" id="CDMG01000004">
    <property type="protein sequence ID" value="CRI32360.1"/>
    <property type="molecule type" value="Genomic_DNA"/>
</dbReference>
<dbReference type="AlphaFoldDB" id="A0A0K2Y922"/>
<evidence type="ECO:0000313" key="2">
    <source>
        <dbReference type="Proteomes" id="UP000043437"/>
    </source>
</evidence>
<proteinExistence type="predicted"/>
<name>A0A0K2Y922_9HELI</name>
<dbReference type="RefSeq" id="WP_197271564.1">
    <property type="nucleotide sequence ID" value="NZ_BSCV01000010.1"/>
</dbReference>
<accession>A0A0K2Y922</accession>
<reference evidence="2" key="1">
    <citation type="submission" date="2014-12" db="EMBL/GenBank/DDBJ databases">
        <authorList>
            <person name="Jaenicke S."/>
        </authorList>
    </citation>
    <scope>NUCLEOTIDE SEQUENCE [LARGE SCALE GENOMIC DNA]</scope>
</reference>
<dbReference type="GeneID" id="82132543"/>
<protein>
    <recommendedName>
        <fullName evidence="3">Lipoprotein</fullName>
    </recommendedName>
</protein>
<gene>
    <name evidence="1" type="ORF">HAL07_08350</name>
</gene>
<dbReference type="Proteomes" id="UP000043437">
    <property type="component" value="Unassembled WGS sequence"/>
</dbReference>
<sequence>MRIFHSCILACLISGCGYKAPPFYKTDKIPATKAQSPTTQHTIQEE</sequence>
<dbReference type="PROSITE" id="PS51257">
    <property type="entry name" value="PROKAR_LIPOPROTEIN"/>
    <property type="match status" value="1"/>
</dbReference>
<evidence type="ECO:0008006" key="3">
    <source>
        <dbReference type="Google" id="ProtNLM"/>
    </source>
</evidence>